<sequence>MSAVPPDLPERLLIAACGGRMLTGSAARAGIRPVVLDLYADQDTRAQAQATAAIPPGPTGLDPAALLDAAARLAPPESGYALVYGSGLDLAPDLLERLSSGREVYGNAPDTLRWAKSPRRFFELLRRLDIPHPETRFEPPPDPQGWLAKPGCGEGGKGVVFCAQAQGDDPDRYYQRYVVGPPLSALFLADGANARIVGFNTLWTARLPGQPFLFVGAINRAGLDRTQRAQVAAVIARLVRTMGLRGLNSLDFMRDGPVCRVLEINPRPSATLGLYDADFPEGLLARHVRACRGTLGEPWQAGDTVRASKAVFAPGPWTVPHALAWPEGCADRPMPGTAIRTGDPLCTVEAQGSDPEQVEAMIRQREAGLIQWLDRAR</sequence>
<evidence type="ECO:0000259" key="1">
    <source>
        <dbReference type="Pfam" id="PF02655"/>
    </source>
</evidence>
<dbReference type="OrthoDB" id="5572734at2"/>
<dbReference type="AlphaFoldDB" id="A0A1Y6DC04"/>
<dbReference type="Gene3D" id="3.30.470.20">
    <property type="entry name" value="ATP-grasp fold, B domain"/>
    <property type="match status" value="1"/>
</dbReference>
<evidence type="ECO:0000313" key="3">
    <source>
        <dbReference type="Proteomes" id="UP000192923"/>
    </source>
</evidence>
<gene>
    <name evidence="2" type="ORF">SAMN02949497_4554</name>
</gene>
<feature type="domain" description="ATP-grasp fold PylC-type" evidence="1">
    <location>
        <begin position="122"/>
        <end position="271"/>
    </location>
</feature>
<organism evidence="2 3">
    <name type="scientific">Methylomagnum ishizawai</name>
    <dbReference type="NCBI Taxonomy" id="1760988"/>
    <lineage>
        <taxon>Bacteria</taxon>
        <taxon>Pseudomonadati</taxon>
        <taxon>Pseudomonadota</taxon>
        <taxon>Gammaproteobacteria</taxon>
        <taxon>Methylococcales</taxon>
        <taxon>Methylococcaceae</taxon>
        <taxon>Methylomagnum</taxon>
    </lineage>
</organism>
<evidence type="ECO:0000313" key="2">
    <source>
        <dbReference type="EMBL" id="SMF97135.1"/>
    </source>
</evidence>
<accession>A0A1Y6DC04</accession>
<reference evidence="2 3" key="1">
    <citation type="submission" date="2016-12" db="EMBL/GenBank/DDBJ databases">
        <authorList>
            <person name="Song W.-J."/>
            <person name="Kurnit D.M."/>
        </authorList>
    </citation>
    <scope>NUCLEOTIDE SEQUENCE [LARGE SCALE GENOMIC DNA]</scope>
    <source>
        <strain evidence="2 3">175</strain>
    </source>
</reference>
<dbReference type="GO" id="GO:0005524">
    <property type="term" value="F:ATP binding"/>
    <property type="evidence" value="ECO:0007669"/>
    <property type="project" value="InterPro"/>
</dbReference>
<keyword evidence="2" id="KW-0436">Ligase</keyword>
<dbReference type="STRING" id="1760988.SAMN02949497_4554"/>
<proteinExistence type="predicted"/>
<dbReference type="GO" id="GO:0016874">
    <property type="term" value="F:ligase activity"/>
    <property type="evidence" value="ECO:0007669"/>
    <property type="project" value="UniProtKB-KW"/>
</dbReference>
<name>A0A1Y6DC04_9GAMM</name>
<dbReference type="PIRSF" id="PIRSF016817">
    <property type="entry name" value="UCP016817_carboligase"/>
    <property type="match status" value="1"/>
</dbReference>
<dbReference type="InterPro" id="IPR003806">
    <property type="entry name" value="ATP-grasp_PylC-type"/>
</dbReference>
<dbReference type="Proteomes" id="UP000192923">
    <property type="component" value="Unassembled WGS sequence"/>
</dbReference>
<dbReference type="GO" id="GO:0046872">
    <property type="term" value="F:metal ion binding"/>
    <property type="evidence" value="ECO:0007669"/>
    <property type="project" value="InterPro"/>
</dbReference>
<keyword evidence="3" id="KW-1185">Reference proteome</keyword>
<protein>
    <submittedName>
        <fullName evidence="2">Predicted ATP-dependent carboligase, ATP-grasp superfamily</fullName>
    </submittedName>
</protein>
<dbReference type="EMBL" id="FXAM01000001">
    <property type="protein sequence ID" value="SMF97135.1"/>
    <property type="molecule type" value="Genomic_DNA"/>
</dbReference>
<dbReference type="RefSeq" id="WP_085215954.1">
    <property type="nucleotide sequence ID" value="NZ_FXAM01000001.1"/>
</dbReference>
<dbReference type="InterPro" id="IPR016677">
    <property type="entry name" value="UCP016817_carboligase"/>
</dbReference>
<dbReference type="SUPFAM" id="SSF56059">
    <property type="entry name" value="Glutathione synthetase ATP-binding domain-like"/>
    <property type="match status" value="1"/>
</dbReference>
<dbReference type="Pfam" id="PF02655">
    <property type="entry name" value="ATP-grasp_3"/>
    <property type="match status" value="1"/>
</dbReference>